<reference evidence="1 2" key="1">
    <citation type="submission" date="2019-05" db="EMBL/GenBank/DDBJ databases">
        <title>Arcobacter sp. nov., isolated from sea sediment.</title>
        <authorList>
            <person name="Kim W."/>
        </authorList>
    </citation>
    <scope>NUCLEOTIDE SEQUENCE [LARGE SCALE GENOMIC DNA]</scope>
    <source>
        <strain evidence="1 2">CAU 1517</strain>
    </source>
</reference>
<dbReference type="OrthoDB" id="9792525at2"/>
<dbReference type="InterPro" id="IPR018714">
    <property type="entry name" value="DUF2237"/>
</dbReference>
<proteinExistence type="predicted"/>
<dbReference type="Pfam" id="PF09996">
    <property type="entry name" value="DUF2237"/>
    <property type="match status" value="1"/>
</dbReference>
<dbReference type="PANTHER" id="PTHR37466:SF1">
    <property type="entry name" value="SLR1628 PROTEIN"/>
    <property type="match status" value="1"/>
</dbReference>
<dbReference type="RefSeq" id="WP_138152018.1">
    <property type="nucleotide sequence ID" value="NZ_VANU01000002.1"/>
</dbReference>
<organism evidence="1 2">
    <name type="scientific">Arcobacter arenosus</name>
    <dbReference type="NCBI Taxonomy" id="2576037"/>
    <lineage>
        <taxon>Bacteria</taxon>
        <taxon>Pseudomonadati</taxon>
        <taxon>Campylobacterota</taxon>
        <taxon>Epsilonproteobacteria</taxon>
        <taxon>Campylobacterales</taxon>
        <taxon>Arcobacteraceae</taxon>
        <taxon>Arcobacter</taxon>
    </lineage>
</organism>
<keyword evidence="2" id="KW-1185">Reference proteome</keyword>
<gene>
    <name evidence="1" type="ORF">FDK22_06080</name>
</gene>
<sequence>MQTNLYDKPLIVCSTSPMTGFFRDGTCRVSFDDQGSHSVCAIMTDEFLEFSKSRGNDLSTPMPNYGFKGLKAADKWCLCALRWKEAYEAGCAPKIDGHATSNQAIKFIPKDILLKFSVN</sequence>
<comment type="caution">
    <text evidence="1">The sequence shown here is derived from an EMBL/GenBank/DDBJ whole genome shotgun (WGS) entry which is preliminary data.</text>
</comment>
<dbReference type="PANTHER" id="PTHR37466">
    <property type="entry name" value="SLR1628 PROTEIN"/>
    <property type="match status" value="1"/>
</dbReference>
<dbReference type="Proteomes" id="UP000308901">
    <property type="component" value="Unassembled WGS sequence"/>
</dbReference>
<dbReference type="EMBL" id="VANU01000002">
    <property type="protein sequence ID" value="TLP39435.1"/>
    <property type="molecule type" value="Genomic_DNA"/>
</dbReference>
<evidence type="ECO:0000313" key="2">
    <source>
        <dbReference type="Proteomes" id="UP000308901"/>
    </source>
</evidence>
<accession>A0A5R8Y284</accession>
<dbReference type="Gene3D" id="3.30.56.110">
    <property type="entry name" value="Protein of unknown function DUF2237"/>
    <property type="match status" value="1"/>
</dbReference>
<dbReference type="AlphaFoldDB" id="A0A5R8Y284"/>
<name>A0A5R8Y284_9BACT</name>
<protein>
    <submittedName>
        <fullName evidence="1">DUF2237 domain-containing protein</fullName>
    </submittedName>
</protein>
<evidence type="ECO:0000313" key="1">
    <source>
        <dbReference type="EMBL" id="TLP39435.1"/>
    </source>
</evidence>